<gene>
    <name evidence="8" type="primary">NOP14_0</name>
    <name evidence="8" type="ORF">Cantr_00153</name>
</gene>
<dbReference type="STRING" id="5486.A0A367YEN4"/>
<evidence type="ECO:0000256" key="7">
    <source>
        <dbReference type="SAM" id="MobiDB-lite"/>
    </source>
</evidence>
<evidence type="ECO:0000313" key="8">
    <source>
        <dbReference type="EMBL" id="RCK64325.1"/>
    </source>
</evidence>
<feature type="region of interest" description="Disordered" evidence="7">
    <location>
        <begin position="317"/>
        <end position="369"/>
    </location>
</feature>
<comment type="similarity">
    <text evidence="2">Belongs to the NOP14 family.</text>
</comment>
<feature type="region of interest" description="Disordered" evidence="7">
    <location>
        <begin position="1"/>
        <end position="47"/>
    </location>
</feature>
<dbReference type="InterPro" id="IPR007276">
    <property type="entry name" value="Nop14"/>
</dbReference>
<dbReference type="PANTHER" id="PTHR23183">
    <property type="entry name" value="NOP14"/>
    <property type="match status" value="1"/>
</dbReference>
<comment type="caution">
    <text evidence="8">The sequence shown here is derived from an EMBL/GenBank/DDBJ whole genome shotgun (WGS) entry which is preliminary data.</text>
</comment>
<feature type="compositionally biased region" description="Acidic residues" evidence="7">
    <location>
        <begin position="353"/>
        <end position="365"/>
    </location>
</feature>
<dbReference type="Pfam" id="PF04147">
    <property type="entry name" value="Nop14"/>
    <property type="match status" value="2"/>
</dbReference>
<evidence type="ECO:0000256" key="4">
    <source>
        <dbReference type="ARBA" id="ARBA00022552"/>
    </source>
</evidence>
<feature type="region of interest" description="Disordered" evidence="7">
    <location>
        <begin position="106"/>
        <end position="125"/>
    </location>
</feature>
<evidence type="ECO:0000256" key="2">
    <source>
        <dbReference type="ARBA" id="ARBA00007466"/>
    </source>
</evidence>
<evidence type="ECO:0000256" key="1">
    <source>
        <dbReference type="ARBA" id="ARBA00004604"/>
    </source>
</evidence>
<evidence type="ECO:0000256" key="3">
    <source>
        <dbReference type="ARBA" id="ARBA00022517"/>
    </source>
</evidence>
<name>A0A367YEN4_9ASCO</name>
<keyword evidence="4" id="KW-0698">rRNA processing</keyword>
<sequence length="792" mass="91798">MAGSQLKQLKAALKDKGLIGQTNTSKKSKKSKTSNRNETNRDEKQQKLNEIREQFNKFDNKINRSKHDISIIHQGKFVKVGSKQHNATAEKNGAIQRQMKMQYDLEKRQKGKSGGILDKRFGENDSHLSKEEKMLARFTKERQAASSKKRNVFSLASDDEQLDMDDEDDGGFALTHAGHALSLDDEETIKYVDEDSLEPPRKKSKNEVMKEIIAKSKFYKQQRQEEFAKTQDQIDELDEDFGDVMDDLRSIQGKVAGNGAFSTKTPEQIEYDSKVRELTYDRRAVPADRTKTQEELRKEYDEKMKKLEADRLRRMEGFVDDDRDQQGDDLDDDFWGGEDSENEENGFTIKESDNEEDEEEGEEEENVKPRKLQAVVMPFTFEEYLEEITAIEPAQQLEYVKKICNNYKPGMGQGNKEKMGNFTGIVFEYILHLADDFQDFEPFVKILKKLAESYNEPLVEKIREHIKHMQGRVSKPLKASDLVFFVIIPYLYSASDHYHIVITPCLILMNEILSTIIYHPRDITSIAQGVFLADVLLMYQRFAKRYDPEVISFIEHAVFMIVPEPEKLDTSSLLSISEAAANNVNIQFSMNKAEKFADSQTATLSVKQLYSEDVSKPLLLAKLVSLMDKCVTLWKEKSSLVEVLASFISILKHITKYNASLAGPLLTRFTKLHDNLVKDRKPLTLQHHRALAIATFAPKFEENYNPDKKSYDINRERQELDKIKHQVKKEKKAALKDIRQENRFRAREQISEKKSMYDEYHKKMANIYNTIQSEEGAEKNQYEREKKQRKRR</sequence>
<dbReference type="EMBL" id="QLNQ01000022">
    <property type="protein sequence ID" value="RCK64325.1"/>
    <property type="molecule type" value="Genomic_DNA"/>
</dbReference>
<dbReference type="AlphaFoldDB" id="A0A367YEN4"/>
<feature type="compositionally biased region" description="Low complexity" evidence="7">
    <location>
        <begin position="1"/>
        <end position="11"/>
    </location>
</feature>
<keyword evidence="5" id="KW-0539">Nucleus</keyword>
<evidence type="ECO:0000256" key="6">
    <source>
        <dbReference type="ARBA" id="ARBA00024695"/>
    </source>
</evidence>
<reference evidence="8 9" key="1">
    <citation type="submission" date="2018-06" db="EMBL/GenBank/DDBJ databases">
        <title>Whole genome sequencing of Candida tropicalis (genome annotated by CSBL at Korea University).</title>
        <authorList>
            <person name="Ahn J."/>
        </authorList>
    </citation>
    <scope>NUCLEOTIDE SEQUENCE [LARGE SCALE GENOMIC DNA]</scope>
    <source>
        <strain evidence="8 9">ATCC 20962</strain>
    </source>
</reference>
<proteinExistence type="inferred from homology"/>
<comment type="function">
    <text evidence="6">Involved in nucleolar processing of pre-18S ribosomal RNA. Has a role in the nuclear export of 40S pre-ribosomal subunit to the cytoplasm.</text>
</comment>
<feature type="compositionally biased region" description="Basic and acidic residues" evidence="7">
    <location>
        <begin position="38"/>
        <end position="47"/>
    </location>
</feature>
<accession>A0A367YEN4</accession>
<dbReference type="PANTHER" id="PTHR23183:SF0">
    <property type="entry name" value="NUCLEOLAR PROTEIN 14"/>
    <property type="match status" value="1"/>
</dbReference>
<feature type="region of interest" description="Disordered" evidence="7">
    <location>
        <begin position="770"/>
        <end position="792"/>
    </location>
</feature>
<dbReference type="Proteomes" id="UP000253472">
    <property type="component" value="Unassembled WGS sequence"/>
</dbReference>
<feature type="compositionally biased region" description="Acidic residues" evidence="7">
    <location>
        <begin position="318"/>
        <end position="344"/>
    </location>
</feature>
<feature type="compositionally biased region" description="Basic and acidic residues" evidence="7">
    <location>
        <begin position="776"/>
        <end position="786"/>
    </location>
</feature>
<evidence type="ECO:0000256" key="5">
    <source>
        <dbReference type="ARBA" id="ARBA00023242"/>
    </source>
</evidence>
<organism evidence="8 9">
    <name type="scientific">Candida viswanathii</name>
    <dbReference type="NCBI Taxonomy" id="5486"/>
    <lineage>
        <taxon>Eukaryota</taxon>
        <taxon>Fungi</taxon>
        <taxon>Dikarya</taxon>
        <taxon>Ascomycota</taxon>
        <taxon>Saccharomycotina</taxon>
        <taxon>Pichiomycetes</taxon>
        <taxon>Debaryomycetaceae</taxon>
        <taxon>Candida/Lodderomyces clade</taxon>
        <taxon>Candida</taxon>
    </lineage>
</organism>
<dbReference type="GO" id="GO:0032040">
    <property type="term" value="C:small-subunit processome"/>
    <property type="evidence" value="ECO:0007669"/>
    <property type="project" value="InterPro"/>
</dbReference>
<keyword evidence="9" id="KW-1185">Reference proteome</keyword>
<keyword evidence="3" id="KW-0690">Ribosome biogenesis</keyword>
<evidence type="ECO:0000313" key="9">
    <source>
        <dbReference type="Proteomes" id="UP000253472"/>
    </source>
</evidence>
<dbReference type="OrthoDB" id="441771at2759"/>
<dbReference type="GO" id="GO:0030490">
    <property type="term" value="P:maturation of SSU-rRNA"/>
    <property type="evidence" value="ECO:0007669"/>
    <property type="project" value="TreeGrafter"/>
</dbReference>
<protein>
    <submittedName>
        <fullName evidence="8">Putative nucleolar complex protein 14</fullName>
    </submittedName>
</protein>
<comment type="subcellular location">
    <subcellularLocation>
        <location evidence="1">Nucleus</location>
        <location evidence="1">Nucleolus</location>
    </subcellularLocation>
</comment>
<dbReference type="GO" id="GO:0030692">
    <property type="term" value="C:Noc4p-Nop14p complex"/>
    <property type="evidence" value="ECO:0007669"/>
    <property type="project" value="TreeGrafter"/>
</dbReference>